<organism evidence="2 3">
    <name type="scientific">Collinsella intestinalis</name>
    <dbReference type="NCBI Taxonomy" id="147207"/>
    <lineage>
        <taxon>Bacteria</taxon>
        <taxon>Bacillati</taxon>
        <taxon>Actinomycetota</taxon>
        <taxon>Coriobacteriia</taxon>
        <taxon>Coriobacteriales</taxon>
        <taxon>Coriobacteriaceae</taxon>
        <taxon>Collinsella</taxon>
    </lineage>
</organism>
<sequence length="82" mass="9395">MSVHHELALYYRPTCPFCIRVLDFMDRQGVTIPLIDISQDRDAAATLIEVGGKQQVPCLFIDSKPLYESSDIISWIDEHLCR</sequence>
<dbReference type="Gene3D" id="3.40.30.10">
    <property type="entry name" value="Glutaredoxin"/>
    <property type="match status" value="1"/>
</dbReference>
<dbReference type="Proteomes" id="UP000286050">
    <property type="component" value="Unassembled WGS sequence"/>
</dbReference>
<reference evidence="2 3" key="1">
    <citation type="submission" date="2018-08" db="EMBL/GenBank/DDBJ databases">
        <title>A genome reference for cultivated species of the human gut microbiota.</title>
        <authorList>
            <person name="Zou Y."/>
            <person name="Xue W."/>
            <person name="Luo G."/>
        </authorList>
    </citation>
    <scope>NUCLEOTIDE SEQUENCE [LARGE SCALE GENOMIC DNA]</scope>
    <source>
        <strain evidence="2 3">AM30-5LB</strain>
    </source>
</reference>
<dbReference type="AlphaFoldDB" id="A0A414FYJ3"/>
<comment type="caution">
    <text evidence="2">The sequence shown here is derived from an EMBL/GenBank/DDBJ whole genome shotgun (WGS) entry which is preliminary data.</text>
</comment>
<protein>
    <submittedName>
        <fullName evidence="2">Glutaredoxin</fullName>
    </submittedName>
</protein>
<dbReference type="CDD" id="cd02976">
    <property type="entry name" value="NrdH"/>
    <property type="match status" value="1"/>
</dbReference>
<evidence type="ECO:0000313" key="2">
    <source>
        <dbReference type="EMBL" id="RHD56666.1"/>
    </source>
</evidence>
<dbReference type="InterPro" id="IPR002109">
    <property type="entry name" value="Glutaredoxin"/>
</dbReference>
<feature type="domain" description="Glutaredoxin" evidence="1">
    <location>
        <begin position="9"/>
        <end position="64"/>
    </location>
</feature>
<evidence type="ECO:0000259" key="1">
    <source>
        <dbReference type="Pfam" id="PF00462"/>
    </source>
</evidence>
<accession>A0A414FYJ3</accession>
<gene>
    <name evidence="2" type="ORF">DW787_03770</name>
</gene>
<dbReference type="EMBL" id="QSJI01000002">
    <property type="protein sequence ID" value="RHD56666.1"/>
    <property type="molecule type" value="Genomic_DNA"/>
</dbReference>
<dbReference type="Pfam" id="PF00462">
    <property type="entry name" value="Glutaredoxin"/>
    <property type="match status" value="1"/>
</dbReference>
<proteinExistence type="predicted"/>
<name>A0A414FYJ3_9ACTN</name>
<dbReference type="RefSeq" id="WP_118271686.1">
    <property type="nucleotide sequence ID" value="NZ_QSJI01000002.1"/>
</dbReference>
<evidence type="ECO:0000313" key="3">
    <source>
        <dbReference type="Proteomes" id="UP000286050"/>
    </source>
</evidence>
<dbReference type="PROSITE" id="PS51354">
    <property type="entry name" value="GLUTAREDOXIN_2"/>
    <property type="match status" value="1"/>
</dbReference>
<dbReference type="InterPro" id="IPR036249">
    <property type="entry name" value="Thioredoxin-like_sf"/>
</dbReference>
<dbReference type="SUPFAM" id="SSF52833">
    <property type="entry name" value="Thioredoxin-like"/>
    <property type="match status" value="1"/>
</dbReference>